<sequence>MPRFNEEQMGSFIQAFSNFDEHADGSVDVRKIGELLNLVNLKPSEEEIQHYMHKIGENNKDLIQKTRIDQTIEEIEELEQESEKIIRMGFVDFLKVLEDFKERHPEQFQQ</sequence>
<organism evidence="2">
    <name type="scientific">Naegleria gruberi</name>
    <name type="common">Amoeba</name>
    <dbReference type="NCBI Taxonomy" id="5762"/>
    <lineage>
        <taxon>Eukaryota</taxon>
        <taxon>Discoba</taxon>
        <taxon>Heterolobosea</taxon>
        <taxon>Tetramitia</taxon>
        <taxon>Eutetramitia</taxon>
        <taxon>Vahlkampfiidae</taxon>
        <taxon>Naegleria</taxon>
    </lineage>
</organism>
<dbReference type="KEGG" id="ngr:NAEGRDRAFT_68756"/>
<dbReference type="OrthoDB" id="10260307at2759"/>
<name>D2VIQ2_NAEGR</name>
<reference evidence="1 2" key="1">
    <citation type="journal article" date="2010" name="Cell">
        <title>The genome of Naegleria gruberi illuminates early eukaryotic versatility.</title>
        <authorList>
            <person name="Fritz-Laylin L.K."/>
            <person name="Prochnik S.E."/>
            <person name="Ginger M.L."/>
            <person name="Dacks J.B."/>
            <person name="Carpenter M.L."/>
            <person name="Field M.C."/>
            <person name="Kuo A."/>
            <person name="Paredez A."/>
            <person name="Chapman J."/>
            <person name="Pham J."/>
            <person name="Shu S."/>
            <person name="Neupane R."/>
            <person name="Cipriano M."/>
            <person name="Mancuso J."/>
            <person name="Tu H."/>
            <person name="Salamov A."/>
            <person name="Lindquist E."/>
            <person name="Shapiro H."/>
            <person name="Lucas S."/>
            <person name="Grigoriev I.V."/>
            <person name="Cande W.Z."/>
            <person name="Fulton C."/>
            <person name="Rokhsar D.S."/>
            <person name="Dawson S.C."/>
        </authorList>
    </citation>
    <scope>NUCLEOTIDE SEQUENCE [LARGE SCALE GENOMIC DNA]</scope>
    <source>
        <strain evidence="1 2">NEG-M</strain>
    </source>
</reference>
<dbReference type="GeneID" id="8861989"/>
<dbReference type="InterPro" id="IPR011992">
    <property type="entry name" value="EF-hand-dom_pair"/>
</dbReference>
<evidence type="ECO:0000313" key="1">
    <source>
        <dbReference type="EMBL" id="EFC43391.1"/>
    </source>
</evidence>
<accession>D2VIQ2</accession>
<evidence type="ECO:0000313" key="2">
    <source>
        <dbReference type="Proteomes" id="UP000006671"/>
    </source>
</evidence>
<protein>
    <submittedName>
        <fullName evidence="1">Predicted protein</fullName>
    </submittedName>
</protein>
<dbReference type="VEuPathDB" id="AmoebaDB:NAEGRDRAFT_68756"/>
<dbReference type="RefSeq" id="XP_002676135.1">
    <property type="nucleotide sequence ID" value="XM_002676089.1"/>
</dbReference>
<dbReference type="SUPFAM" id="SSF47473">
    <property type="entry name" value="EF-hand"/>
    <property type="match status" value="1"/>
</dbReference>
<dbReference type="AlphaFoldDB" id="D2VIQ2"/>
<dbReference type="Proteomes" id="UP000006671">
    <property type="component" value="Unassembled WGS sequence"/>
</dbReference>
<dbReference type="InParanoid" id="D2VIQ2"/>
<gene>
    <name evidence="1" type="ORF">NAEGRDRAFT_68756</name>
</gene>
<dbReference type="EMBL" id="GG738874">
    <property type="protein sequence ID" value="EFC43391.1"/>
    <property type="molecule type" value="Genomic_DNA"/>
</dbReference>
<dbReference type="Gene3D" id="1.10.238.10">
    <property type="entry name" value="EF-hand"/>
    <property type="match status" value="1"/>
</dbReference>
<proteinExistence type="predicted"/>
<dbReference type="OMA" id="PRFNEEQ"/>
<keyword evidence="2" id="KW-1185">Reference proteome</keyword>